<dbReference type="PROSITE" id="PS01162">
    <property type="entry name" value="QOR_ZETA_CRYSTAL"/>
    <property type="match status" value="1"/>
</dbReference>
<dbReference type="InterPro" id="IPR013154">
    <property type="entry name" value="ADH-like_N"/>
</dbReference>
<dbReference type="RefSeq" id="WP_184729511.1">
    <property type="nucleotide sequence ID" value="NZ_BMRW01000001.1"/>
</dbReference>
<dbReference type="SUPFAM" id="SSF51735">
    <property type="entry name" value="NAD(P)-binding Rossmann-fold domains"/>
    <property type="match status" value="1"/>
</dbReference>
<dbReference type="Pfam" id="PF08240">
    <property type="entry name" value="ADH_N"/>
    <property type="match status" value="1"/>
</dbReference>
<gene>
    <name evidence="4" type="ORF">FHS38_000097</name>
</gene>
<keyword evidence="1" id="KW-0521">NADP</keyword>
<reference evidence="4 5" key="1">
    <citation type="submission" date="2020-08" db="EMBL/GenBank/DDBJ databases">
        <title>Genomic Encyclopedia of Type Strains, Phase III (KMG-III): the genomes of soil and plant-associated and newly described type strains.</title>
        <authorList>
            <person name="Whitman W."/>
        </authorList>
    </citation>
    <scope>NUCLEOTIDE SEQUENCE [LARGE SCALE GENOMIC DNA]</scope>
    <source>
        <strain evidence="4 5">CECT 3265</strain>
    </source>
</reference>
<dbReference type="Gene3D" id="3.40.50.720">
    <property type="entry name" value="NAD(P)-binding Rossmann-like Domain"/>
    <property type="match status" value="1"/>
</dbReference>
<dbReference type="EC" id="1.6.5.5" evidence="4"/>
<dbReference type="InterPro" id="IPR013149">
    <property type="entry name" value="ADH-like_C"/>
</dbReference>
<evidence type="ECO:0000313" key="4">
    <source>
        <dbReference type="EMBL" id="MBB4884088.1"/>
    </source>
</evidence>
<dbReference type="SUPFAM" id="SSF50129">
    <property type="entry name" value="GroES-like"/>
    <property type="match status" value="1"/>
</dbReference>
<evidence type="ECO:0000313" key="5">
    <source>
        <dbReference type="Proteomes" id="UP000556436"/>
    </source>
</evidence>
<keyword evidence="5" id="KW-1185">Reference proteome</keyword>
<dbReference type="AlphaFoldDB" id="A0A7W7PCI6"/>
<dbReference type="InterPro" id="IPR011032">
    <property type="entry name" value="GroES-like_sf"/>
</dbReference>
<dbReference type="Pfam" id="PF00107">
    <property type="entry name" value="ADH_zinc_N"/>
    <property type="match status" value="1"/>
</dbReference>
<dbReference type="GO" id="GO:0005829">
    <property type="term" value="C:cytosol"/>
    <property type="evidence" value="ECO:0007669"/>
    <property type="project" value="TreeGrafter"/>
</dbReference>
<name>A0A7W7PCI6_STRNE</name>
<evidence type="ECO:0000259" key="3">
    <source>
        <dbReference type="SMART" id="SM00829"/>
    </source>
</evidence>
<dbReference type="GO" id="GO:0003960">
    <property type="term" value="F:quinone reductase (NADPH) activity"/>
    <property type="evidence" value="ECO:0007669"/>
    <property type="project" value="UniProtKB-EC"/>
</dbReference>
<dbReference type="InterPro" id="IPR036291">
    <property type="entry name" value="NAD(P)-bd_dom_sf"/>
</dbReference>
<protein>
    <submittedName>
        <fullName evidence="4">NADPH2:quinone reductase</fullName>
        <ecNumber evidence="4">1.6.5.5</ecNumber>
    </submittedName>
</protein>
<dbReference type="InterPro" id="IPR002364">
    <property type="entry name" value="Quin_OxRdtase/zeta-crystal_CS"/>
</dbReference>
<keyword evidence="2 4" id="KW-0560">Oxidoreductase</keyword>
<dbReference type="Gene3D" id="3.90.180.10">
    <property type="entry name" value="Medium-chain alcohol dehydrogenases, catalytic domain"/>
    <property type="match status" value="1"/>
</dbReference>
<dbReference type="EMBL" id="JACHJG010000001">
    <property type="protein sequence ID" value="MBB4884088.1"/>
    <property type="molecule type" value="Genomic_DNA"/>
</dbReference>
<dbReference type="Proteomes" id="UP000556436">
    <property type="component" value="Unassembled WGS sequence"/>
</dbReference>
<dbReference type="SMART" id="SM00829">
    <property type="entry name" value="PKS_ER"/>
    <property type="match status" value="1"/>
</dbReference>
<organism evidence="4 5">
    <name type="scientific">Streptomyces netropsis</name>
    <name type="common">Streptoverticillium netropsis</name>
    <dbReference type="NCBI Taxonomy" id="55404"/>
    <lineage>
        <taxon>Bacteria</taxon>
        <taxon>Bacillati</taxon>
        <taxon>Actinomycetota</taxon>
        <taxon>Actinomycetes</taxon>
        <taxon>Kitasatosporales</taxon>
        <taxon>Streptomycetaceae</taxon>
        <taxon>Streptomyces</taxon>
    </lineage>
</organism>
<proteinExistence type="predicted"/>
<dbReference type="PANTHER" id="PTHR48106">
    <property type="entry name" value="QUINONE OXIDOREDUCTASE PIG3-RELATED"/>
    <property type="match status" value="1"/>
</dbReference>
<comment type="caution">
    <text evidence="4">The sequence shown here is derived from an EMBL/GenBank/DDBJ whole genome shotgun (WGS) entry which is preliminary data.</text>
</comment>
<feature type="domain" description="Enoyl reductase (ER)" evidence="3">
    <location>
        <begin position="10"/>
        <end position="322"/>
    </location>
</feature>
<dbReference type="CDD" id="cd08244">
    <property type="entry name" value="MDR_enoyl_red"/>
    <property type="match status" value="1"/>
</dbReference>
<evidence type="ECO:0000256" key="1">
    <source>
        <dbReference type="ARBA" id="ARBA00022857"/>
    </source>
</evidence>
<dbReference type="GO" id="GO:0008270">
    <property type="term" value="F:zinc ion binding"/>
    <property type="evidence" value="ECO:0007669"/>
    <property type="project" value="InterPro"/>
</dbReference>
<dbReference type="GO" id="GO:0070402">
    <property type="term" value="F:NADPH binding"/>
    <property type="evidence" value="ECO:0007669"/>
    <property type="project" value="TreeGrafter"/>
</dbReference>
<accession>A0A7W7PCI6</accession>
<sequence length="324" mass="32992">MHAIRLHAFGPAGNLKHEEVPAPVPAEGQVRIDVEASGVHWIETTLRRGLPVGPHQPPQLPITPGGEVAGVVSAVGPGVDEQWLGRRVVAQLGGYGGYAEQAVADVDSLHPIPDHLDADTAVAAITTGSTAQGVLSVAGITADDTVLVMSAAGGLGSLFVQAVRNAGATVVGVAGGPAKTARVTELGADVAVDYRDADWPARVREALGGRQVSVVLDGVGGATGRQALELLGPGGRFLLHGWASGTATEITTSDIIERALTVTWAIGPAMVPAGGMRELATRALAEAAAGRLVPLITRFPLSRAADAHAALEGREVEGKVVLTT</sequence>
<evidence type="ECO:0000256" key="2">
    <source>
        <dbReference type="ARBA" id="ARBA00023002"/>
    </source>
</evidence>
<dbReference type="PANTHER" id="PTHR48106:SF13">
    <property type="entry name" value="QUINONE OXIDOREDUCTASE-RELATED"/>
    <property type="match status" value="1"/>
</dbReference>
<dbReference type="InterPro" id="IPR020843">
    <property type="entry name" value="ER"/>
</dbReference>
<dbReference type="GO" id="GO:0035925">
    <property type="term" value="F:mRNA 3'-UTR AU-rich region binding"/>
    <property type="evidence" value="ECO:0007669"/>
    <property type="project" value="TreeGrafter"/>
</dbReference>